<dbReference type="PANTHER" id="PTHR39185">
    <property type="entry name" value="SWARMING MOTILITY PROTEIN SWRD"/>
    <property type="match status" value="1"/>
</dbReference>
<evidence type="ECO:0000313" key="2">
    <source>
        <dbReference type="Proteomes" id="UP001290455"/>
    </source>
</evidence>
<keyword evidence="1" id="KW-0966">Cell projection</keyword>
<protein>
    <submittedName>
        <fullName evidence="1">Flagellar FlbD family protein</fullName>
    </submittedName>
</protein>
<dbReference type="Proteomes" id="UP001290455">
    <property type="component" value="Unassembled WGS sequence"/>
</dbReference>
<keyword evidence="1" id="KW-0969">Cilium</keyword>
<organism evidence="1 2">
    <name type="scientific">Robertmurraya mangrovi</name>
    <dbReference type="NCBI Taxonomy" id="3098077"/>
    <lineage>
        <taxon>Bacteria</taxon>
        <taxon>Bacillati</taxon>
        <taxon>Bacillota</taxon>
        <taxon>Bacilli</taxon>
        <taxon>Bacillales</taxon>
        <taxon>Bacillaceae</taxon>
        <taxon>Robertmurraya</taxon>
    </lineage>
</organism>
<keyword evidence="1" id="KW-0282">Flagellum</keyword>
<name>A0ABU5J221_9BACI</name>
<evidence type="ECO:0000313" key="1">
    <source>
        <dbReference type="EMBL" id="MDZ5473475.1"/>
    </source>
</evidence>
<dbReference type="InterPro" id="IPR009384">
    <property type="entry name" value="SwrD-like"/>
</dbReference>
<accession>A0ABU5J221</accession>
<keyword evidence="2" id="KW-1185">Reference proteome</keyword>
<gene>
    <name evidence="1" type="ORF">SM124_17310</name>
</gene>
<dbReference type="RefSeq" id="WP_322447767.1">
    <property type="nucleotide sequence ID" value="NZ_JAXOFX010000013.1"/>
</dbReference>
<dbReference type="EMBL" id="JAXOFX010000013">
    <property type="protein sequence ID" value="MDZ5473475.1"/>
    <property type="molecule type" value="Genomic_DNA"/>
</dbReference>
<dbReference type="PANTHER" id="PTHR39185:SF1">
    <property type="entry name" value="SWARMING MOTILITY PROTEIN SWRD"/>
    <property type="match status" value="1"/>
</dbReference>
<dbReference type="Pfam" id="PF06289">
    <property type="entry name" value="FlbD"/>
    <property type="match status" value="1"/>
</dbReference>
<comment type="caution">
    <text evidence="1">The sequence shown here is derived from an EMBL/GenBank/DDBJ whole genome shotgun (WGS) entry which is preliminary data.</text>
</comment>
<sequence length="74" mass="8661">MIKVTRLNGKSFMLNAIYIEAIESFPDTTITLTNGRKYFVRETEDQVYELIKSFYQSVNLLGHPQLEDIDDEKE</sequence>
<reference evidence="1 2" key="1">
    <citation type="submission" date="2023-11" db="EMBL/GenBank/DDBJ databases">
        <title>Bacillus jintuensis, isolated from a mudflat on the Beibu Gulf coast.</title>
        <authorList>
            <person name="Li M."/>
        </authorList>
    </citation>
    <scope>NUCLEOTIDE SEQUENCE [LARGE SCALE GENOMIC DNA]</scope>
    <source>
        <strain evidence="1 2">31A1R</strain>
    </source>
</reference>
<proteinExistence type="predicted"/>